<organism evidence="1 2">
    <name type="scientific">Streptomyces blastmyceticus</name>
    <dbReference type="NCBI Taxonomy" id="68180"/>
    <lineage>
        <taxon>Bacteria</taxon>
        <taxon>Bacillati</taxon>
        <taxon>Actinomycetota</taxon>
        <taxon>Actinomycetes</taxon>
        <taxon>Kitasatosporales</taxon>
        <taxon>Streptomycetaceae</taxon>
        <taxon>Streptomyces</taxon>
    </lineage>
</organism>
<dbReference type="Gene3D" id="3.40.630.100">
    <property type="entry name" value="Poly-gamma-glutamate hydrolase, zinc-binding motif"/>
    <property type="match status" value="1"/>
</dbReference>
<proteinExistence type="predicted"/>
<gene>
    <name evidence="1" type="ORF">GCM10010319_55430</name>
</gene>
<keyword evidence="2" id="KW-1185">Reference proteome</keyword>
<name>A0ABP3HJE9_9ACTN</name>
<dbReference type="InterPro" id="IPR008585">
    <property type="entry name" value="Gamma_PGA_hydro"/>
</dbReference>
<accession>A0ABP3HJE9</accession>
<evidence type="ECO:0000313" key="1">
    <source>
        <dbReference type="EMBL" id="GAA0370346.1"/>
    </source>
</evidence>
<dbReference type="EMBL" id="BAAABW010000026">
    <property type="protein sequence ID" value="GAA0370346.1"/>
    <property type="molecule type" value="Genomic_DNA"/>
</dbReference>
<dbReference type="Proteomes" id="UP001500063">
    <property type="component" value="Unassembled WGS sequence"/>
</dbReference>
<comment type="caution">
    <text evidence="1">The sequence shown here is derived from an EMBL/GenBank/DDBJ whole genome shotgun (WGS) entry which is preliminary data.</text>
</comment>
<sequence>MSLHGCTSSQAGLEDKAEAVLVGGRNAALRQNLLAEYKAAGIRAVDASDHASLGGVQPDNIVNRTLLGMGAQLEMTTALRTAMFTVNTRAGRRTSTTEEFWNFAGATRAALRRLEAGQVMP</sequence>
<evidence type="ECO:0000313" key="2">
    <source>
        <dbReference type="Proteomes" id="UP001500063"/>
    </source>
</evidence>
<dbReference type="Pfam" id="PF05908">
    <property type="entry name" value="Gamma_PGA_hydro"/>
    <property type="match status" value="1"/>
</dbReference>
<dbReference type="InterPro" id="IPR038128">
    <property type="entry name" value="Gamma_PGA_hydro_sf"/>
</dbReference>
<protein>
    <submittedName>
        <fullName evidence="1">Uncharacterized protein</fullName>
    </submittedName>
</protein>
<reference evidence="2" key="1">
    <citation type="journal article" date="2019" name="Int. J. Syst. Evol. Microbiol.">
        <title>The Global Catalogue of Microorganisms (GCM) 10K type strain sequencing project: providing services to taxonomists for standard genome sequencing and annotation.</title>
        <authorList>
            <consortium name="The Broad Institute Genomics Platform"/>
            <consortium name="The Broad Institute Genome Sequencing Center for Infectious Disease"/>
            <person name="Wu L."/>
            <person name="Ma J."/>
        </authorList>
    </citation>
    <scope>NUCLEOTIDE SEQUENCE [LARGE SCALE GENOMIC DNA]</scope>
    <source>
        <strain evidence="2">JCM 4565</strain>
    </source>
</reference>
<dbReference type="RefSeq" id="WP_344121980.1">
    <property type="nucleotide sequence ID" value="NZ_BAAABW010000026.1"/>
</dbReference>